<evidence type="ECO:0000313" key="3">
    <source>
        <dbReference type="Proteomes" id="UP000611640"/>
    </source>
</evidence>
<gene>
    <name evidence="2" type="ORF">Athai_42080</name>
</gene>
<dbReference type="Proteomes" id="UP000611640">
    <property type="component" value="Chromosome"/>
</dbReference>
<dbReference type="EMBL" id="AP023355">
    <property type="protein sequence ID" value="BCJ36705.1"/>
    <property type="molecule type" value="Genomic_DNA"/>
</dbReference>
<name>A0A7R7DRR7_9ACTN</name>
<dbReference type="Pfam" id="PF14230">
    <property type="entry name" value="DUF4333"/>
    <property type="match status" value="1"/>
</dbReference>
<evidence type="ECO:0000313" key="2">
    <source>
        <dbReference type="EMBL" id="BCJ36705.1"/>
    </source>
</evidence>
<evidence type="ECO:0000259" key="1">
    <source>
        <dbReference type="Pfam" id="PF14230"/>
    </source>
</evidence>
<dbReference type="RefSeq" id="WP_239157059.1">
    <property type="nucleotide sequence ID" value="NZ_AP023355.1"/>
</dbReference>
<proteinExistence type="predicted"/>
<accession>A0A7R7DRR7</accession>
<sequence>MAAADPPLRGTMIKTNRLGTAAVAAIGALLLAGCGGTSSVSRSEVEKQVSQQLTAQVGRKPDKISCPGSLKAKVGTTMRCTLTDSGKSYGVTVKVTSVDGSNVKFHIQVDNKPKN</sequence>
<dbReference type="InterPro" id="IPR025637">
    <property type="entry name" value="DUF4333"/>
</dbReference>
<organism evidence="2 3">
    <name type="scientific">Actinocatenispora thailandica</name>
    <dbReference type="NCBI Taxonomy" id="227318"/>
    <lineage>
        <taxon>Bacteria</taxon>
        <taxon>Bacillati</taxon>
        <taxon>Actinomycetota</taxon>
        <taxon>Actinomycetes</taxon>
        <taxon>Micromonosporales</taxon>
        <taxon>Micromonosporaceae</taxon>
        <taxon>Actinocatenispora</taxon>
    </lineage>
</organism>
<protein>
    <recommendedName>
        <fullName evidence="1">DUF4333 domain-containing protein</fullName>
    </recommendedName>
</protein>
<reference evidence="2 3" key="1">
    <citation type="submission" date="2020-08" db="EMBL/GenBank/DDBJ databases">
        <title>Whole genome shotgun sequence of Actinocatenispora thailandica NBRC 105041.</title>
        <authorList>
            <person name="Komaki H."/>
            <person name="Tamura T."/>
        </authorList>
    </citation>
    <scope>NUCLEOTIDE SEQUENCE [LARGE SCALE GENOMIC DNA]</scope>
    <source>
        <strain evidence="2 3">NBRC 105041</strain>
    </source>
</reference>
<dbReference type="KEGG" id="atl:Athai_42080"/>
<feature type="domain" description="DUF4333" evidence="1">
    <location>
        <begin position="25"/>
        <end position="100"/>
    </location>
</feature>
<keyword evidence="3" id="KW-1185">Reference proteome</keyword>
<dbReference type="AlphaFoldDB" id="A0A7R7DRR7"/>